<protein>
    <submittedName>
        <fullName evidence="2">Uncharacterized protein</fullName>
    </submittedName>
</protein>
<dbReference type="AlphaFoldDB" id="A0A6N9T604"/>
<comment type="caution">
    <text evidence="2">The sequence shown here is derived from an EMBL/GenBank/DDBJ whole genome shotgun (WGS) entry which is preliminary data.</text>
</comment>
<evidence type="ECO:0000313" key="3">
    <source>
        <dbReference type="Proteomes" id="UP000469011"/>
    </source>
</evidence>
<accession>A0A6N9T604</accession>
<feature type="signal peptide" evidence="1">
    <location>
        <begin position="1"/>
        <end position="25"/>
    </location>
</feature>
<evidence type="ECO:0000313" key="2">
    <source>
        <dbReference type="EMBL" id="NDW05199.1"/>
    </source>
</evidence>
<sequence>MFNKSILPTIAFITAAAITPTGASAAMATALSTVSAATAAGEPSIGSRVFNNGGRQQNRRVEIVIAKP</sequence>
<evidence type="ECO:0000256" key="1">
    <source>
        <dbReference type="SAM" id="SignalP"/>
    </source>
</evidence>
<organism evidence="2 3">
    <name type="scientific">Jiella pacifica</name>
    <dbReference type="NCBI Taxonomy" id="2696469"/>
    <lineage>
        <taxon>Bacteria</taxon>
        <taxon>Pseudomonadati</taxon>
        <taxon>Pseudomonadota</taxon>
        <taxon>Alphaproteobacteria</taxon>
        <taxon>Hyphomicrobiales</taxon>
        <taxon>Aurantimonadaceae</taxon>
        <taxon>Jiella</taxon>
    </lineage>
</organism>
<keyword evidence="1" id="KW-0732">Signal</keyword>
<keyword evidence="3" id="KW-1185">Reference proteome</keyword>
<dbReference type="Proteomes" id="UP000469011">
    <property type="component" value="Unassembled WGS sequence"/>
</dbReference>
<proteinExistence type="predicted"/>
<gene>
    <name evidence="2" type="ORF">GTK09_12260</name>
</gene>
<dbReference type="EMBL" id="JAAAMG010000008">
    <property type="protein sequence ID" value="NDW05199.1"/>
    <property type="molecule type" value="Genomic_DNA"/>
</dbReference>
<dbReference type="RefSeq" id="WP_163463439.1">
    <property type="nucleotide sequence ID" value="NZ_JAAAMG010000008.1"/>
</dbReference>
<name>A0A6N9T604_9HYPH</name>
<feature type="chain" id="PRO_5027025282" evidence="1">
    <location>
        <begin position="26"/>
        <end position="68"/>
    </location>
</feature>
<reference evidence="2 3" key="1">
    <citation type="submission" date="2020-01" db="EMBL/GenBank/DDBJ databases">
        <title>Jiella pacifica sp. nov.</title>
        <authorList>
            <person name="Xue Z."/>
            <person name="Zhu S."/>
            <person name="Chen J."/>
            <person name="Yang J."/>
        </authorList>
    </citation>
    <scope>NUCLEOTIDE SEQUENCE [LARGE SCALE GENOMIC DNA]</scope>
    <source>
        <strain evidence="2 3">40Bstr34</strain>
    </source>
</reference>